<dbReference type="SUPFAM" id="SSF53067">
    <property type="entry name" value="Actin-like ATPase domain"/>
    <property type="match status" value="2"/>
</dbReference>
<dbReference type="Gene3D" id="3.30.420.40">
    <property type="match status" value="2"/>
</dbReference>
<evidence type="ECO:0000259" key="6">
    <source>
        <dbReference type="Pfam" id="PF02782"/>
    </source>
</evidence>
<organism evidence="7 8">
    <name type="scientific">Spirosoma validum</name>
    <dbReference type="NCBI Taxonomy" id="2771355"/>
    <lineage>
        <taxon>Bacteria</taxon>
        <taxon>Pseudomonadati</taxon>
        <taxon>Bacteroidota</taxon>
        <taxon>Cytophagia</taxon>
        <taxon>Cytophagales</taxon>
        <taxon>Cytophagaceae</taxon>
        <taxon>Spirosoma</taxon>
    </lineage>
</organism>
<dbReference type="PIRSF" id="PIRSF000538">
    <property type="entry name" value="GlpK"/>
    <property type="match status" value="1"/>
</dbReference>
<dbReference type="InterPro" id="IPR018485">
    <property type="entry name" value="FGGY_C"/>
</dbReference>
<reference evidence="7" key="1">
    <citation type="submission" date="2020-09" db="EMBL/GenBank/DDBJ databases">
        <authorList>
            <person name="Kim M.K."/>
        </authorList>
    </citation>
    <scope>NUCLEOTIDE SEQUENCE</scope>
    <source>
        <strain evidence="7">BT704</strain>
    </source>
</reference>
<comment type="similarity">
    <text evidence="1">Belongs to the FGGY kinase family.</text>
</comment>
<dbReference type="InterPro" id="IPR018484">
    <property type="entry name" value="FGGY_N"/>
</dbReference>
<dbReference type="GO" id="GO:0005975">
    <property type="term" value="P:carbohydrate metabolic process"/>
    <property type="evidence" value="ECO:0007669"/>
    <property type="project" value="InterPro"/>
</dbReference>
<feature type="domain" description="Carbohydrate kinase FGGY C-terminal" evidence="6">
    <location>
        <begin position="261"/>
        <end position="443"/>
    </location>
</feature>
<dbReference type="AlphaFoldDB" id="A0A927AYZ1"/>
<sequence length="487" mass="53575">MNCIVGVDVGTTNVKALAMPLDLSKIVAHASAPVTTLNPEPGYAEQDPAELWAAFVQVMNEVTREAEQKKYTITHVAFCTAMHSLLPMDVDGAPMGNAILWSDNRAEAEAKALRTTQADLGRAIYEETGTPLHPMIPLCKLAWMREHDPRLLRRTAHFGSIKEFLWHKLTGKFEVDFSIATATGLFDESKRVWSEKAMDYAGVRPDQLSTPVPTTHQRSYVPNSETEKTGLTEGVSLVIGASDGCLANLGAGAIKPRTATLTIGTSGAIRQTVRKPLRDAEGRLFCYYLDEGYYVVGGPTNNGGNVLEWVTEKLTQQDTKTVLKEASTIPPGSDGLLFLPYLQGERAPLWDASVRGAYLHVDWQHTRAHFVRASLEGVLFNLLSINELLTQHTDSARMIHANGGFAQSTLWVQMLADMAGVPVRLNESNESGSMGAMLLTLKAIGEVKTLDEAAERVTFGDTFEPDTARNKVYRKAFKQWEEDLKKL</sequence>
<dbReference type="PROSITE" id="PS00933">
    <property type="entry name" value="FGGY_KINASES_1"/>
    <property type="match status" value="1"/>
</dbReference>
<evidence type="ECO:0000256" key="4">
    <source>
        <dbReference type="SAM" id="MobiDB-lite"/>
    </source>
</evidence>
<keyword evidence="3" id="KW-0418">Kinase</keyword>
<dbReference type="GO" id="GO:0016301">
    <property type="term" value="F:kinase activity"/>
    <property type="evidence" value="ECO:0007669"/>
    <property type="project" value="UniProtKB-KW"/>
</dbReference>
<evidence type="ECO:0000256" key="1">
    <source>
        <dbReference type="ARBA" id="ARBA00009156"/>
    </source>
</evidence>
<accession>A0A927AYZ1</accession>
<dbReference type="GO" id="GO:0016773">
    <property type="term" value="F:phosphotransferase activity, alcohol group as acceptor"/>
    <property type="evidence" value="ECO:0007669"/>
    <property type="project" value="InterPro"/>
</dbReference>
<keyword evidence="2" id="KW-0808">Transferase</keyword>
<proteinExistence type="inferred from homology"/>
<dbReference type="EMBL" id="JACXAA010000002">
    <property type="protein sequence ID" value="MBD2752368.1"/>
    <property type="molecule type" value="Genomic_DNA"/>
</dbReference>
<dbReference type="InterPro" id="IPR050406">
    <property type="entry name" value="FGGY_Carb_Kinase"/>
</dbReference>
<dbReference type="InterPro" id="IPR000577">
    <property type="entry name" value="Carb_kinase_FGGY"/>
</dbReference>
<gene>
    <name evidence="7" type="ORF">IC230_05670</name>
</gene>
<dbReference type="PANTHER" id="PTHR43095">
    <property type="entry name" value="SUGAR KINASE"/>
    <property type="match status" value="1"/>
</dbReference>
<feature type="region of interest" description="Disordered" evidence="4">
    <location>
        <begin position="204"/>
        <end position="226"/>
    </location>
</feature>
<dbReference type="RefSeq" id="WP_191038014.1">
    <property type="nucleotide sequence ID" value="NZ_JACXAA010000002.1"/>
</dbReference>
<feature type="compositionally biased region" description="Polar residues" evidence="4">
    <location>
        <begin position="207"/>
        <end position="224"/>
    </location>
</feature>
<dbReference type="Proteomes" id="UP000653797">
    <property type="component" value="Unassembled WGS sequence"/>
</dbReference>
<dbReference type="Pfam" id="PF00370">
    <property type="entry name" value="FGGY_N"/>
    <property type="match status" value="1"/>
</dbReference>
<evidence type="ECO:0000256" key="2">
    <source>
        <dbReference type="ARBA" id="ARBA00022679"/>
    </source>
</evidence>
<feature type="domain" description="Carbohydrate kinase FGGY N-terminal" evidence="5">
    <location>
        <begin position="4"/>
        <end position="250"/>
    </location>
</feature>
<name>A0A927AYZ1_9BACT</name>
<dbReference type="InterPro" id="IPR018483">
    <property type="entry name" value="Carb_kinase_FGGY_CS"/>
</dbReference>
<evidence type="ECO:0000313" key="7">
    <source>
        <dbReference type="EMBL" id="MBD2752368.1"/>
    </source>
</evidence>
<evidence type="ECO:0000256" key="3">
    <source>
        <dbReference type="ARBA" id="ARBA00022777"/>
    </source>
</evidence>
<dbReference type="PANTHER" id="PTHR43095:SF2">
    <property type="entry name" value="GLUCONOKINASE"/>
    <property type="match status" value="1"/>
</dbReference>
<dbReference type="InterPro" id="IPR043129">
    <property type="entry name" value="ATPase_NBD"/>
</dbReference>
<dbReference type="CDD" id="cd07770">
    <property type="entry name" value="ASKHA_NBD_FGGY_GntK"/>
    <property type="match status" value="1"/>
</dbReference>
<comment type="caution">
    <text evidence="7">The sequence shown here is derived from an EMBL/GenBank/DDBJ whole genome shotgun (WGS) entry which is preliminary data.</text>
</comment>
<dbReference type="Pfam" id="PF02782">
    <property type="entry name" value="FGGY_C"/>
    <property type="match status" value="1"/>
</dbReference>
<evidence type="ECO:0000259" key="5">
    <source>
        <dbReference type="Pfam" id="PF00370"/>
    </source>
</evidence>
<protein>
    <submittedName>
        <fullName evidence="7">Gluconokinase</fullName>
    </submittedName>
</protein>
<evidence type="ECO:0000313" key="8">
    <source>
        <dbReference type="Proteomes" id="UP000653797"/>
    </source>
</evidence>
<keyword evidence="8" id="KW-1185">Reference proteome</keyword>